<dbReference type="Pfam" id="PF12822">
    <property type="entry name" value="ECF_trnsprt"/>
    <property type="match status" value="1"/>
</dbReference>
<feature type="transmembrane region" description="Helical" evidence="1">
    <location>
        <begin position="136"/>
        <end position="157"/>
    </location>
</feature>
<dbReference type="RefSeq" id="WP_249313804.1">
    <property type="nucleotide sequence ID" value="NZ_JACRSU010000006.1"/>
</dbReference>
<evidence type="ECO:0000313" key="2">
    <source>
        <dbReference type="EMBL" id="MBC8541817.1"/>
    </source>
</evidence>
<dbReference type="Gene3D" id="1.10.1760.20">
    <property type="match status" value="1"/>
</dbReference>
<name>A0A926HVM7_9FIRM</name>
<keyword evidence="1" id="KW-0812">Transmembrane</keyword>
<gene>
    <name evidence="2" type="ORF">H8698_12585</name>
</gene>
<organism evidence="2 3">
    <name type="scientific">Congzhengia minquanensis</name>
    <dbReference type="NCBI Taxonomy" id="2763657"/>
    <lineage>
        <taxon>Bacteria</taxon>
        <taxon>Bacillati</taxon>
        <taxon>Bacillota</taxon>
        <taxon>Clostridia</taxon>
        <taxon>Eubacteriales</taxon>
        <taxon>Oscillospiraceae</taxon>
        <taxon>Congzhengia</taxon>
    </lineage>
</organism>
<feature type="transmembrane region" description="Helical" evidence="1">
    <location>
        <begin position="74"/>
        <end position="93"/>
    </location>
</feature>
<dbReference type="GO" id="GO:0022857">
    <property type="term" value="F:transmembrane transporter activity"/>
    <property type="evidence" value="ECO:0007669"/>
    <property type="project" value="InterPro"/>
</dbReference>
<dbReference type="InterPro" id="IPR024529">
    <property type="entry name" value="ECF_trnsprt_substrate-spec"/>
</dbReference>
<accession>A0A926HVM7</accession>
<dbReference type="EMBL" id="JACRSU010000006">
    <property type="protein sequence ID" value="MBC8541817.1"/>
    <property type="molecule type" value="Genomic_DNA"/>
</dbReference>
<evidence type="ECO:0000313" key="3">
    <source>
        <dbReference type="Proteomes" id="UP000611762"/>
    </source>
</evidence>
<keyword evidence="1" id="KW-1133">Transmembrane helix</keyword>
<comment type="caution">
    <text evidence="2">The sequence shown here is derived from an EMBL/GenBank/DDBJ whole genome shotgun (WGS) entry which is preliminary data.</text>
</comment>
<sequence length="172" mass="18086">MKSKKIVLCGLFCAIGVLLPQAFHMFGTAAGMTFLPMHIPVLMAGLIIGPVCGLVTGVVSPVLSCLFTGMPAPVKLPFMLFELAAYGLFSGLFSKNSNGVGRVYLSLIGAQIAGRAVNAVCTLAAVYLFHIEKVSVLSVWTAVVSGVPGIVIQLVFIPPLVMAVKKYAKTML</sequence>
<evidence type="ECO:0000256" key="1">
    <source>
        <dbReference type="SAM" id="Phobius"/>
    </source>
</evidence>
<feature type="transmembrane region" description="Helical" evidence="1">
    <location>
        <begin position="105"/>
        <end position="129"/>
    </location>
</feature>
<dbReference type="AlphaFoldDB" id="A0A926HVM7"/>
<feature type="transmembrane region" description="Helical" evidence="1">
    <location>
        <begin position="41"/>
        <end position="67"/>
    </location>
</feature>
<reference evidence="2" key="1">
    <citation type="submission" date="2020-08" db="EMBL/GenBank/DDBJ databases">
        <title>Genome public.</title>
        <authorList>
            <person name="Liu C."/>
            <person name="Sun Q."/>
        </authorList>
    </citation>
    <scope>NUCLEOTIDE SEQUENCE</scope>
    <source>
        <strain evidence="2">H8</strain>
    </source>
</reference>
<proteinExistence type="predicted"/>
<dbReference type="Proteomes" id="UP000611762">
    <property type="component" value="Unassembled WGS sequence"/>
</dbReference>
<keyword evidence="1" id="KW-0472">Membrane</keyword>
<protein>
    <submittedName>
        <fullName evidence="2">ECF transporter S component</fullName>
    </submittedName>
</protein>
<keyword evidence="3" id="KW-1185">Reference proteome</keyword>